<gene>
    <name evidence="5" type="ORF">LAESUDRAFT_738526</name>
</gene>
<dbReference type="InterPro" id="IPR013216">
    <property type="entry name" value="Methyltransf_11"/>
</dbReference>
<dbReference type="PANTHER" id="PTHR44942">
    <property type="entry name" value="METHYLTRANSF_11 DOMAIN-CONTAINING PROTEIN"/>
    <property type="match status" value="1"/>
</dbReference>
<evidence type="ECO:0000256" key="1">
    <source>
        <dbReference type="ARBA" id="ARBA00008361"/>
    </source>
</evidence>
<keyword evidence="3 5" id="KW-0808">Transferase</keyword>
<dbReference type="GO" id="GO:0032259">
    <property type="term" value="P:methylation"/>
    <property type="evidence" value="ECO:0007669"/>
    <property type="project" value="UniProtKB-KW"/>
</dbReference>
<evidence type="ECO:0000313" key="6">
    <source>
        <dbReference type="Proteomes" id="UP000076871"/>
    </source>
</evidence>
<dbReference type="Pfam" id="PF08241">
    <property type="entry name" value="Methyltransf_11"/>
    <property type="match status" value="1"/>
</dbReference>
<evidence type="ECO:0000313" key="5">
    <source>
        <dbReference type="EMBL" id="KZT02847.1"/>
    </source>
</evidence>
<dbReference type="InParanoid" id="A0A165CHW5"/>
<dbReference type="EMBL" id="KV427649">
    <property type="protein sequence ID" value="KZT02847.1"/>
    <property type="molecule type" value="Genomic_DNA"/>
</dbReference>
<evidence type="ECO:0000259" key="4">
    <source>
        <dbReference type="Pfam" id="PF08241"/>
    </source>
</evidence>
<feature type="domain" description="Methyltransferase type 11" evidence="4">
    <location>
        <begin position="45"/>
        <end position="142"/>
    </location>
</feature>
<keyword evidence="6" id="KW-1185">Reference proteome</keyword>
<evidence type="ECO:0000256" key="2">
    <source>
        <dbReference type="ARBA" id="ARBA00022603"/>
    </source>
</evidence>
<reference evidence="5 6" key="1">
    <citation type="journal article" date="2016" name="Mol. Biol. Evol.">
        <title>Comparative Genomics of Early-Diverging Mushroom-Forming Fungi Provides Insights into the Origins of Lignocellulose Decay Capabilities.</title>
        <authorList>
            <person name="Nagy L.G."/>
            <person name="Riley R."/>
            <person name="Tritt A."/>
            <person name="Adam C."/>
            <person name="Daum C."/>
            <person name="Floudas D."/>
            <person name="Sun H."/>
            <person name="Yadav J.S."/>
            <person name="Pangilinan J."/>
            <person name="Larsson K.H."/>
            <person name="Matsuura K."/>
            <person name="Barry K."/>
            <person name="Labutti K."/>
            <person name="Kuo R."/>
            <person name="Ohm R.A."/>
            <person name="Bhattacharya S.S."/>
            <person name="Shirouzu T."/>
            <person name="Yoshinaga Y."/>
            <person name="Martin F.M."/>
            <person name="Grigoriev I.V."/>
            <person name="Hibbett D.S."/>
        </authorList>
    </citation>
    <scope>NUCLEOTIDE SEQUENCE [LARGE SCALE GENOMIC DNA]</scope>
    <source>
        <strain evidence="5 6">93-53</strain>
    </source>
</reference>
<dbReference type="OrthoDB" id="10027013at2759"/>
<dbReference type="RefSeq" id="XP_040760587.1">
    <property type="nucleotide sequence ID" value="XM_040910910.1"/>
</dbReference>
<dbReference type="InterPro" id="IPR029063">
    <property type="entry name" value="SAM-dependent_MTases_sf"/>
</dbReference>
<dbReference type="GO" id="GO:0008757">
    <property type="term" value="F:S-adenosylmethionine-dependent methyltransferase activity"/>
    <property type="evidence" value="ECO:0007669"/>
    <property type="project" value="InterPro"/>
</dbReference>
<dbReference type="PANTHER" id="PTHR44942:SF4">
    <property type="entry name" value="METHYLTRANSFERASE TYPE 11 DOMAIN-CONTAINING PROTEIN"/>
    <property type="match status" value="1"/>
</dbReference>
<dbReference type="Proteomes" id="UP000076871">
    <property type="component" value="Unassembled WGS sequence"/>
</dbReference>
<dbReference type="SUPFAM" id="SSF53335">
    <property type="entry name" value="S-adenosyl-L-methionine-dependent methyltransferases"/>
    <property type="match status" value="1"/>
</dbReference>
<comment type="similarity">
    <text evidence="1">Belongs to the methyltransferase superfamily.</text>
</comment>
<protein>
    <submittedName>
        <fullName evidence="5">S-adenosyl-L-methionine-dependent methyltransferase</fullName>
    </submittedName>
</protein>
<dbReference type="InterPro" id="IPR051052">
    <property type="entry name" value="Diverse_substrate_MTase"/>
</dbReference>
<dbReference type="GeneID" id="63827939"/>
<sequence length="300" mass="33836">MATFAKKTFDAARYAAARPTYPTQLYDFIFGFHARDPRAKWDTALDLGCGTGQATLELVPRFAHVIGSDPSSRMIAQATKSLDSDSHLKARVRFVQSAAEELGWLEDGSVDIIVSAQAAHWFDWTKLWPEAVRVLRPGGSLAVWGYSQFRLTHHPSCTPLIHAYSQGTHALGPYWERPGRTILDEHLLAIPSPSGEAWGEFQREYFTGDHYPSLPASRPVLLKTRTTWAGVLGYLRTFSALHNFHEAHPEDLQRPEGDIAERFWRELRERVAQDKGAEAEGEEDEVEIEWPMALLLARRA</sequence>
<keyword evidence="2 5" id="KW-0489">Methyltransferase</keyword>
<dbReference type="CDD" id="cd02440">
    <property type="entry name" value="AdoMet_MTases"/>
    <property type="match status" value="1"/>
</dbReference>
<accession>A0A165CHW5</accession>
<dbReference type="Gene3D" id="3.40.50.150">
    <property type="entry name" value="Vaccinia Virus protein VP39"/>
    <property type="match status" value="1"/>
</dbReference>
<proteinExistence type="inferred from homology"/>
<dbReference type="STRING" id="1314785.A0A165CHW5"/>
<dbReference type="AlphaFoldDB" id="A0A165CHW5"/>
<name>A0A165CHW5_9APHY</name>
<organism evidence="5 6">
    <name type="scientific">Laetiporus sulphureus 93-53</name>
    <dbReference type="NCBI Taxonomy" id="1314785"/>
    <lineage>
        <taxon>Eukaryota</taxon>
        <taxon>Fungi</taxon>
        <taxon>Dikarya</taxon>
        <taxon>Basidiomycota</taxon>
        <taxon>Agaricomycotina</taxon>
        <taxon>Agaricomycetes</taxon>
        <taxon>Polyporales</taxon>
        <taxon>Laetiporus</taxon>
    </lineage>
</organism>
<evidence type="ECO:0000256" key="3">
    <source>
        <dbReference type="ARBA" id="ARBA00022679"/>
    </source>
</evidence>